<comment type="caution">
    <text evidence="3">The sequence shown here is derived from an EMBL/GenBank/DDBJ whole genome shotgun (WGS) entry which is preliminary data.</text>
</comment>
<feature type="repeat" description="TPR" evidence="1">
    <location>
        <begin position="610"/>
        <end position="643"/>
    </location>
</feature>
<name>A0ABU4TZQ6_9PSEU</name>
<dbReference type="InterPro" id="IPR010982">
    <property type="entry name" value="Lambda_DNA-bd_dom_sf"/>
</dbReference>
<dbReference type="InterPro" id="IPR011990">
    <property type="entry name" value="TPR-like_helical_dom_sf"/>
</dbReference>
<dbReference type="PANTHER" id="PTHR47691">
    <property type="entry name" value="REGULATOR-RELATED"/>
    <property type="match status" value="1"/>
</dbReference>
<dbReference type="SMART" id="SM00028">
    <property type="entry name" value="TPR"/>
    <property type="match status" value="3"/>
</dbReference>
<gene>
    <name evidence="3" type="ORF">SK571_30900</name>
</gene>
<dbReference type="EMBL" id="JAXAVV010000017">
    <property type="protein sequence ID" value="MDX8053799.1"/>
    <property type="molecule type" value="Genomic_DNA"/>
</dbReference>
<dbReference type="PROSITE" id="PS50005">
    <property type="entry name" value="TPR"/>
    <property type="match status" value="1"/>
</dbReference>
<evidence type="ECO:0000259" key="2">
    <source>
        <dbReference type="PROSITE" id="PS50943"/>
    </source>
</evidence>
<dbReference type="Proteomes" id="UP001271792">
    <property type="component" value="Unassembled WGS sequence"/>
</dbReference>
<dbReference type="SUPFAM" id="SSF52540">
    <property type="entry name" value="P-loop containing nucleoside triphosphate hydrolases"/>
    <property type="match status" value="1"/>
</dbReference>
<feature type="domain" description="HTH cro/C1-type" evidence="2">
    <location>
        <begin position="51"/>
        <end position="107"/>
    </location>
</feature>
<keyword evidence="1" id="KW-0802">TPR repeat</keyword>
<dbReference type="PANTHER" id="PTHR47691:SF3">
    <property type="entry name" value="HTH-TYPE TRANSCRIPTIONAL REGULATOR RV0890C-RELATED"/>
    <property type="match status" value="1"/>
</dbReference>
<dbReference type="Gene3D" id="3.40.50.300">
    <property type="entry name" value="P-loop containing nucleotide triphosphate hydrolases"/>
    <property type="match status" value="1"/>
</dbReference>
<dbReference type="RefSeq" id="WP_319987599.1">
    <property type="nucleotide sequence ID" value="NZ_JAXAVV010000017.1"/>
</dbReference>
<evidence type="ECO:0000256" key="1">
    <source>
        <dbReference type="PROSITE-ProRule" id="PRU00339"/>
    </source>
</evidence>
<accession>A0ABU4TZQ6</accession>
<dbReference type="PROSITE" id="PS50943">
    <property type="entry name" value="HTH_CROC1"/>
    <property type="match status" value="1"/>
</dbReference>
<evidence type="ECO:0000313" key="3">
    <source>
        <dbReference type="EMBL" id="MDX8053799.1"/>
    </source>
</evidence>
<proteinExistence type="predicted"/>
<dbReference type="SUPFAM" id="SSF48452">
    <property type="entry name" value="TPR-like"/>
    <property type="match status" value="1"/>
</dbReference>
<dbReference type="Gene3D" id="1.10.260.40">
    <property type="entry name" value="lambda repressor-like DNA-binding domains"/>
    <property type="match status" value="1"/>
</dbReference>
<dbReference type="PRINTS" id="PR00364">
    <property type="entry name" value="DISEASERSIST"/>
</dbReference>
<keyword evidence="4" id="KW-1185">Reference proteome</keyword>
<evidence type="ECO:0000313" key="4">
    <source>
        <dbReference type="Proteomes" id="UP001271792"/>
    </source>
</evidence>
<dbReference type="InterPro" id="IPR019734">
    <property type="entry name" value="TPR_rpt"/>
</dbReference>
<reference evidence="3 4" key="1">
    <citation type="submission" date="2023-11" db="EMBL/GenBank/DDBJ databases">
        <title>Lentzea sokolovensis, sp. nov., Lentzea kristufkii, sp. nov., and Lentzea miocenensis, sp. nov., rare actinobacteria from Sokolov Coal Basin, Miocene lacustrine sediment, Czech Republic.</title>
        <authorList>
            <person name="Lara A."/>
            <person name="Kotroba L."/>
            <person name="Nouioui I."/>
            <person name="Neumann-Schaal M."/>
            <person name="Mast Y."/>
            <person name="Chronakova A."/>
        </authorList>
    </citation>
    <scope>NUCLEOTIDE SEQUENCE [LARGE SCALE GENOMIC DNA]</scope>
    <source>
        <strain evidence="3 4">BCCO 10_0798</strain>
    </source>
</reference>
<dbReference type="CDD" id="cd00093">
    <property type="entry name" value="HTH_XRE"/>
    <property type="match status" value="1"/>
</dbReference>
<dbReference type="Pfam" id="PF13560">
    <property type="entry name" value="HTH_31"/>
    <property type="match status" value="1"/>
</dbReference>
<dbReference type="Gene3D" id="1.25.40.10">
    <property type="entry name" value="Tetratricopeptide repeat domain"/>
    <property type="match status" value="1"/>
</dbReference>
<dbReference type="SUPFAM" id="SSF47413">
    <property type="entry name" value="lambda repressor-like DNA-binding domains"/>
    <property type="match status" value="1"/>
</dbReference>
<sequence>MTTFSVGRFKGEPLGGSCIAMNKRQKTAIHTTGGSKNEHIQTNCQTFGRRMRELRDAQKKSLTLLSAESSVSRGYLSNLEHDRSVPSPEVAAAIDDALGASGRLAELVVPKPRSRATRERVRPAQLPAAVRGFVARREVLEEAEAALAVHEGVIAIDGPAGVGKTAFTVTWAHEIAGDFPDGVLFTDLRGYAAGPPEDPAVVLGAFLLSLGATPSEIPSDLGGRAALYRTLLEGTRTLVVLDNAFDAEQIRPLLPGSATSLALITSRSRLSGAVVHQGAVRLTVQPMSASEAHELLRSVVGPRLDVDPAAARAIADRAGRLPLALRIAAERANLTRNTPLSALADELTRRQPLDVFAVDDTLAVRTVLSYSHDALPAKMATTFRLLGLHPGGPIRIEAAAALTELPPEFALGHLSALASVHLIELTAKDQFVMHDLVHSYAQELALEHNPHEANVAALERLIDSYLRTGAAATRLLWPSRPRRPPDLPSHNLTTLTFRRPADAIRWFEEELRLLVRLVRYGAQWNITAVAYLPVVINEMLFHRRAWSWWVPALRDALAMARRGGHRDAEAWMLETLADAGIDAGNAASSIELYREAMSIRAELDDRSGIAAGHVGLGRAYCQLGDYDTAIKQCETARQISDDAGDSWEHAVATAHLAMARAALGATTEAHDLLDSVRKSLDETEDFMSSGCASTLLAGLAESTAEYDRALRHLDDALETFSHVGDVWSQAHVHSRIGDLQAERGDQHAAHKAWSAAAELLNGNIEPTATRLRQQMINSLKEDQ</sequence>
<dbReference type="InterPro" id="IPR001387">
    <property type="entry name" value="Cro/C1-type_HTH"/>
</dbReference>
<dbReference type="InterPro" id="IPR027417">
    <property type="entry name" value="P-loop_NTPase"/>
</dbReference>
<protein>
    <submittedName>
        <fullName evidence="3">Helix-turn-helix domain-containing protein</fullName>
    </submittedName>
</protein>
<dbReference type="SMART" id="SM00530">
    <property type="entry name" value="HTH_XRE"/>
    <property type="match status" value="1"/>
</dbReference>
<organism evidence="3 4">
    <name type="scientific">Lentzea kristufekii</name>
    <dbReference type="NCBI Taxonomy" id="3095430"/>
    <lineage>
        <taxon>Bacteria</taxon>
        <taxon>Bacillati</taxon>
        <taxon>Actinomycetota</taxon>
        <taxon>Actinomycetes</taxon>
        <taxon>Pseudonocardiales</taxon>
        <taxon>Pseudonocardiaceae</taxon>
        <taxon>Lentzea</taxon>
    </lineage>
</organism>